<dbReference type="InterPro" id="IPR000642">
    <property type="entry name" value="Peptidase_M41"/>
</dbReference>
<dbReference type="InterPro" id="IPR003593">
    <property type="entry name" value="AAA+_ATPase"/>
</dbReference>
<evidence type="ECO:0000256" key="1">
    <source>
        <dbReference type="ARBA" id="ARBA00001947"/>
    </source>
</evidence>
<dbReference type="AlphaFoldDB" id="A0A1X0NW32"/>
<dbReference type="InterPro" id="IPR050928">
    <property type="entry name" value="ATP-dep_Zn_Metalloprotease"/>
</dbReference>
<evidence type="ECO:0000256" key="14">
    <source>
        <dbReference type="RuleBase" id="RU003651"/>
    </source>
</evidence>
<dbReference type="VEuPathDB" id="TriTrypDB:TM35_000172020"/>
<protein>
    <submittedName>
        <fullName evidence="18">Putative ATP-dependent zinc metallopeptidase, putative,metallo-peptidase, clan MA(E), family M41</fullName>
    </submittedName>
</protein>
<comment type="caution">
    <text evidence="18">The sequence shown here is derived from an EMBL/GenBank/DDBJ whole genome shotgun (WGS) entry which is preliminary data.</text>
</comment>
<accession>A0A1X0NW32</accession>
<evidence type="ECO:0000256" key="4">
    <source>
        <dbReference type="ARBA" id="ARBA00022692"/>
    </source>
</evidence>
<dbReference type="SUPFAM" id="SSF81995">
    <property type="entry name" value="beta-sandwich domain of Sec23/24"/>
    <property type="match status" value="1"/>
</dbReference>
<reference evidence="18 19" key="1">
    <citation type="submission" date="2017-03" db="EMBL/GenBank/DDBJ databases">
        <title>An alternative strategy for trypanosome survival in the mammalian bloodstream revealed through genome and transcriptome analysis of the ubiquitous bovine parasite Trypanosoma (Megatrypanum) theileri.</title>
        <authorList>
            <person name="Kelly S."/>
            <person name="Ivens A."/>
            <person name="Mott A."/>
            <person name="O'Neill E."/>
            <person name="Emms D."/>
            <person name="Macleod O."/>
            <person name="Voorheis P."/>
            <person name="Matthews J."/>
            <person name="Matthews K."/>
            <person name="Carrington M."/>
        </authorList>
    </citation>
    <scope>NUCLEOTIDE SEQUENCE [LARGE SCALE GENOMIC DNA]</scope>
    <source>
        <strain evidence="18">Edinburgh</strain>
    </source>
</reference>
<keyword evidence="4 16" id="KW-0812">Transmembrane</keyword>
<dbReference type="RefSeq" id="XP_028882396.1">
    <property type="nucleotide sequence ID" value="XM_029026281.1"/>
</dbReference>
<dbReference type="FunFam" id="3.40.50.300:FF:000277">
    <property type="entry name" value="ATP-dependent zinc metalloprotease FtsH"/>
    <property type="match status" value="1"/>
</dbReference>
<evidence type="ECO:0000256" key="5">
    <source>
        <dbReference type="ARBA" id="ARBA00022723"/>
    </source>
</evidence>
<dbReference type="PANTHER" id="PTHR43655:SF11">
    <property type="entry name" value="PUTATIVE-RELATED"/>
    <property type="match status" value="1"/>
</dbReference>
<evidence type="ECO:0000256" key="3">
    <source>
        <dbReference type="ARBA" id="ARBA00022670"/>
    </source>
</evidence>
<dbReference type="OrthoDB" id="1413014at2759"/>
<keyword evidence="8" id="KW-0862">Zinc</keyword>
<feature type="compositionally biased region" description="Low complexity" evidence="15">
    <location>
        <begin position="33"/>
        <end position="70"/>
    </location>
</feature>
<evidence type="ECO:0000259" key="17">
    <source>
        <dbReference type="SMART" id="SM00382"/>
    </source>
</evidence>
<feature type="region of interest" description="Disordered" evidence="15">
    <location>
        <begin position="382"/>
        <end position="418"/>
    </location>
</feature>
<dbReference type="GeneID" id="39986061"/>
<evidence type="ECO:0000313" key="19">
    <source>
        <dbReference type="Proteomes" id="UP000192257"/>
    </source>
</evidence>
<feature type="domain" description="AAA+ ATPase" evidence="17">
    <location>
        <begin position="210"/>
        <end position="352"/>
    </location>
</feature>
<keyword evidence="10" id="KW-0809">Transit peptide</keyword>
<feature type="transmembrane region" description="Helical" evidence="16">
    <location>
        <begin position="109"/>
        <end position="129"/>
    </location>
</feature>
<dbReference type="SMART" id="SM00382">
    <property type="entry name" value="AAA"/>
    <property type="match status" value="1"/>
</dbReference>
<keyword evidence="9 14" id="KW-0067">ATP-binding</keyword>
<evidence type="ECO:0000256" key="12">
    <source>
        <dbReference type="ARBA" id="ARBA00023049"/>
    </source>
</evidence>
<comment type="cofactor">
    <cofactor evidence="1">
        <name>Zn(2+)</name>
        <dbReference type="ChEBI" id="CHEBI:29105"/>
    </cofactor>
</comment>
<evidence type="ECO:0000256" key="16">
    <source>
        <dbReference type="SAM" id="Phobius"/>
    </source>
</evidence>
<proteinExistence type="inferred from homology"/>
<dbReference type="EMBL" id="NBCO01000017">
    <property type="protein sequence ID" value="ORC88330.1"/>
    <property type="molecule type" value="Genomic_DNA"/>
</dbReference>
<dbReference type="GO" id="GO:0005524">
    <property type="term" value="F:ATP binding"/>
    <property type="evidence" value="ECO:0007669"/>
    <property type="project" value="UniProtKB-KW"/>
</dbReference>
<dbReference type="FunFam" id="1.20.58.760:FF:000017">
    <property type="entry name" value="Putative ATP-dependent zinc metallopeptidase"/>
    <property type="match status" value="1"/>
</dbReference>
<organism evidence="18 19">
    <name type="scientific">Trypanosoma theileri</name>
    <dbReference type="NCBI Taxonomy" id="67003"/>
    <lineage>
        <taxon>Eukaryota</taxon>
        <taxon>Discoba</taxon>
        <taxon>Euglenozoa</taxon>
        <taxon>Kinetoplastea</taxon>
        <taxon>Metakinetoplastina</taxon>
        <taxon>Trypanosomatida</taxon>
        <taxon>Trypanosomatidae</taxon>
        <taxon>Trypanosoma</taxon>
    </lineage>
</organism>
<keyword evidence="19" id="KW-1185">Reference proteome</keyword>
<comment type="subcellular location">
    <subcellularLocation>
        <location evidence="2">Membrane</location>
        <topology evidence="2">Multi-pass membrane protein</topology>
    </subcellularLocation>
</comment>
<gene>
    <name evidence="18" type="ORF">TM35_000172020</name>
</gene>
<dbReference type="GO" id="GO:0004222">
    <property type="term" value="F:metalloendopeptidase activity"/>
    <property type="evidence" value="ECO:0007669"/>
    <property type="project" value="InterPro"/>
</dbReference>
<keyword evidence="7" id="KW-0378">Hydrolase</keyword>
<keyword evidence="5" id="KW-0479">Metal-binding</keyword>
<feature type="compositionally biased region" description="Polar residues" evidence="15">
    <location>
        <begin position="8"/>
        <end position="25"/>
    </location>
</feature>
<dbReference type="InterPro" id="IPR037219">
    <property type="entry name" value="Peptidase_M41-like"/>
</dbReference>
<evidence type="ECO:0000256" key="8">
    <source>
        <dbReference type="ARBA" id="ARBA00022833"/>
    </source>
</evidence>
<dbReference type="InterPro" id="IPR003960">
    <property type="entry name" value="ATPase_AAA_CS"/>
</dbReference>
<keyword evidence="11 16" id="KW-1133">Transmembrane helix</keyword>
<dbReference type="GO" id="GO:0004176">
    <property type="term" value="F:ATP-dependent peptidase activity"/>
    <property type="evidence" value="ECO:0007669"/>
    <property type="project" value="InterPro"/>
</dbReference>
<evidence type="ECO:0000256" key="15">
    <source>
        <dbReference type="SAM" id="MobiDB-lite"/>
    </source>
</evidence>
<evidence type="ECO:0000313" key="18">
    <source>
        <dbReference type="EMBL" id="ORC88330.1"/>
    </source>
</evidence>
<keyword evidence="13 16" id="KW-0472">Membrane</keyword>
<evidence type="ECO:0000256" key="11">
    <source>
        <dbReference type="ARBA" id="ARBA00022989"/>
    </source>
</evidence>
<keyword evidence="12" id="KW-0482">Metalloprotease</keyword>
<keyword evidence="6 14" id="KW-0547">Nucleotide-binding</keyword>
<dbReference type="GO" id="GO:0046872">
    <property type="term" value="F:metal ion binding"/>
    <property type="evidence" value="ECO:0007669"/>
    <property type="project" value="UniProtKB-KW"/>
</dbReference>
<dbReference type="InterPro" id="IPR003959">
    <property type="entry name" value="ATPase_AAA_core"/>
</dbReference>
<dbReference type="InterPro" id="IPR027417">
    <property type="entry name" value="P-loop_NTPase"/>
</dbReference>
<dbReference type="SUPFAM" id="SSF140990">
    <property type="entry name" value="FtsH protease domain-like"/>
    <property type="match status" value="1"/>
</dbReference>
<feature type="compositionally biased region" description="Low complexity" evidence="15">
    <location>
        <begin position="391"/>
        <end position="412"/>
    </location>
</feature>
<dbReference type="Gene3D" id="3.40.50.300">
    <property type="entry name" value="P-loop containing nucleotide triphosphate hydrolases"/>
    <property type="match status" value="1"/>
</dbReference>
<comment type="similarity">
    <text evidence="14">Belongs to the AAA ATPase family.</text>
</comment>
<dbReference type="Pfam" id="PF01434">
    <property type="entry name" value="Peptidase_M41"/>
    <property type="match status" value="1"/>
</dbReference>
<dbReference type="STRING" id="67003.A0A1X0NW32"/>
<dbReference type="Gene3D" id="1.20.58.760">
    <property type="entry name" value="Peptidase M41"/>
    <property type="match status" value="1"/>
</dbReference>
<dbReference type="Pfam" id="PF00004">
    <property type="entry name" value="AAA"/>
    <property type="match status" value="1"/>
</dbReference>
<evidence type="ECO:0000256" key="2">
    <source>
        <dbReference type="ARBA" id="ARBA00004141"/>
    </source>
</evidence>
<feature type="region of interest" description="Disordered" evidence="15">
    <location>
        <begin position="1"/>
        <end position="92"/>
    </location>
</feature>
<sequence>MQGDGRSPQGNQSLFEQMYRQQQMNAYGDQNHYAQQQQQQQQQPLYIQQQQPQVQQAYPQQQMNTYNASSPPLPPPAYLAPPQPTQDSDYLKGFHDGVVRPSGPVVGNAVSWLAPLVVNLAIFVGPLWYMRRKYMQAMGQAKASDAAKKNPMMGGLMDMMNPMKSKNYRTEIKGTTFADIIGIPEAKEDLKQYVDFLKEPKKFTRLGARLPKGCLLTGQPGTGKTLLARAVAGEASTPFFSCSGADFIEIFGGSGPRRVRELFAQAKEAAPCVVFIDEIDAIGSRNQGGRSMGGGGSSEENRTINQLLAELDGLTSNEAIVVIAATNYPEAIDKALLRDGRFDRKVNIPMPDKDAREELFEFYLNRIITGDPNCKPVVQTFRTREEGENGGSTTDTNNTSTKTTNNSTNTNNKENEQRKVVIESKPIEVKVIPGVSNKKYATALAERTPGVSPAQIATIVNEAALTSAMTDNEVVSLKTLQDSIDDVLIGKKHRQRMSDMSLRRTAYHEVGHAIMAWTSPLQKDVVKISIIPRGRAGGYTQQVQDEALEPRTDVFLFSQLCVLMGGRVAERIFMNDISTGAMDDLQRATRIAMEKLLMYGMSKSIGQLAFKPNDRNEGRAWMNYSEELHAKVEEEARQLVASAYQHTEKTLREKRDLHEKLAQLLLEKKELMREDIEKILGPRPTVVAAK</sequence>
<evidence type="ECO:0000256" key="13">
    <source>
        <dbReference type="ARBA" id="ARBA00023136"/>
    </source>
</evidence>
<dbReference type="GO" id="GO:0016887">
    <property type="term" value="F:ATP hydrolysis activity"/>
    <property type="evidence" value="ECO:0007669"/>
    <property type="project" value="InterPro"/>
</dbReference>
<evidence type="ECO:0000256" key="9">
    <source>
        <dbReference type="ARBA" id="ARBA00022840"/>
    </source>
</evidence>
<dbReference type="PANTHER" id="PTHR43655">
    <property type="entry name" value="ATP-DEPENDENT PROTEASE"/>
    <property type="match status" value="1"/>
</dbReference>
<evidence type="ECO:0000256" key="6">
    <source>
        <dbReference type="ARBA" id="ARBA00022741"/>
    </source>
</evidence>
<name>A0A1X0NW32_9TRYP</name>
<dbReference type="GO" id="GO:0005745">
    <property type="term" value="C:m-AAA complex"/>
    <property type="evidence" value="ECO:0007669"/>
    <property type="project" value="TreeGrafter"/>
</dbReference>
<keyword evidence="3" id="KW-0645">Protease</keyword>
<dbReference type="PROSITE" id="PS00674">
    <property type="entry name" value="AAA"/>
    <property type="match status" value="1"/>
</dbReference>
<evidence type="ECO:0000256" key="7">
    <source>
        <dbReference type="ARBA" id="ARBA00022801"/>
    </source>
</evidence>
<dbReference type="SUPFAM" id="SSF52540">
    <property type="entry name" value="P-loop containing nucleoside triphosphate hydrolases"/>
    <property type="match status" value="1"/>
</dbReference>
<feature type="compositionally biased region" description="Pro residues" evidence="15">
    <location>
        <begin position="71"/>
        <end position="84"/>
    </location>
</feature>
<dbReference type="Proteomes" id="UP000192257">
    <property type="component" value="Unassembled WGS sequence"/>
</dbReference>
<dbReference type="GO" id="GO:0034982">
    <property type="term" value="P:mitochondrial protein processing"/>
    <property type="evidence" value="ECO:0007669"/>
    <property type="project" value="TreeGrafter"/>
</dbReference>
<dbReference type="Gene3D" id="1.10.8.60">
    <property type="match status" value="1"/>
</dbReference>
<evidence type="ECO:0000256" key="10">
    <source>
        <dbReference type="ARBA" id="ARBA00022946"/>
    </source>
</evidence>